<organism evidence="3 4">
    <name type="scientific">Pararhodobacter zhoushanensis</name>
    <dbReference type="NCBI Taxonomy" id="2479545"/>
    <lineage>
        <taxon>Bacteria</taxon>
        <taxon>Pseudomonadati</taxon>
        <taxon>Pseudomonadota</taxon>
        <taxon>Alphaproteobacteria</taxon>
        <taxon>Rhodobacterales</taxon>
        <taxon>Paracoccaceae</taxon>
        <taxon>Pararhodobacter</taxon>
    </lineage>
</organism>
<dbReference type="RefSeq" id="WP_264504946.1">
    <property type="nucleotide sequence ID" value="NZ_JAPDFL010000001.1"/>
</dbReference>
<keyword evidence="4" id="KW-1185">Reference proteome</keyword>
<evidence type="ECO:0000313" key="3">
    <source>
        <dbReference type="EMBL" id="MCW1931863.1"/>
    </source>
</evidence>
<evidence type="ECO:0000256" key="1">
    <source>
        <dbReference type="ARBA" id="ARBA00022603"/>
    </source>
</evidence>
<dbReference type="PANTHER" id="PTHR12049">
    <property type="entry name" value="PROTEIN ARGININE METHYLTRANSFERASE NDUFAF7, MITOCHONDRIAL"/>
    <property type="match status" value="1"/>
</dbReference>
<dbReference type="Pfam" id="PF02636">
    <property type="entry name" value="Methyltransf_28"/>
    <property type="match status" value="1"/>
</dbReference>
<sequence length="361" mass="37779">MTALADILTRRIAATGPITLAEYMAECLLNPQHGYYATSDPLGIAGDFTTAPEVSQMFGELIGLCLAQSWLDQGAPEGVLVEAGPGRGTLMADIWRATRGVPGFHQRMAVHLVEASPVLRAVQAQALAGVPVTWHDTLATLPDAPLWFVANEFFDALPIRQFQRSGEGWREVVVGVQDGTLTAGLTPAAPLADLAHRLADTQDGDVVETRPSARASVEVVAQGIAARGGAALIIDYGDWRSTGDTFQALRGHAYTDPFAQPGLADLTAHVDFEALALAAAPLKVSALTAQGALLSALGIEARAARLAQGLTGEGLRQHLAALRRLTDASEMGTLFKALALVAPGAPMPPGFSPAQDTEAVT</sequence>
<accession>A0ABT3GWD3</accession>
<gene>
    <name evidence="3" type="ORF">OKW52_06210</name>
</gene>
<protein>
    <submittedName>
        <fullName evidence="3">SAM-dependent methyltransferase</fullName>
        <ecNumber evidence="3">2.1.1.-</ecNumber>
    </submittedName>
</protein>
<dbReference type="EMBL" id="JAPDFL010000001">
    <property type="protein sequence ID" value="MCW1931863.1"/>
    <property type="molecule type" value="Genomic_DNA"/>
</dbReference>
<reference evidence="3 4" key="1">
    <citation type="submission" date="2022-10" db="EMBL/GenBank/DDBJ databases">
        <title>Pararhodobacter sp. nov., isolated from marine algae.</title>
        <authorList>
            <person name="Choi B.J."/>
            <person name="Kim J.M."/>
            <person name="Lee J.K."/>
            <person name="Choi D.G."/>
            <person name="Jeon C.O."/>
        </authorList>
    </citation>
    <scope>NUCLEOTIDE SEQUENCE [LARGE SCALE GENOMIC DNA]</scope>
    <source>
        <strain evidence="3 4">ZQ420</strain>
    </source>
</reference>
<proteinExistence type="predicted"/>
<dbReference type="PANTHER" id="PTHR12049:SF7">
    <property type="entry name" value="PROTEIN ARGININE METHYLTRANSFERASE NDUFAF7, MITOCHONDRIAL"/>
    <property type="match status" value="1"/>
</dbReference>
<keyword evidence="1 3" id="KW-0489">Methyltransferase</keyword>
<name>A0ABT3GWD3_9RHOB</name>
<dbReference type="InterPro" id="IPR029063">
    <property type="entry name" value="SAM-dependent_MTases_sf"/>
</dbReference>
<dbReference type="InterPro" id="IPR003788">
    <property type="entry name" value="NDUFAF7"/>
</dbReference>
<keyword evidence="2 3" id="KW-0808">Transferase</keyword>
<dbReference type="GO" id="GO:0008168">
    <property type="term" value="F:methyltransferase activity"/>
    <property type="evidence" value="ECO:0007669"/>
    <property type="project" value="UniProtKB-KW"/>
</dbReference>
<comment type="caution">
    <text evidence="3">The sequence shown here is derived from an EMBL/GenBank/DDBJ whole genome shotgun (WGS) entry which is preliminary data.</text>
</comment>
<dbReference type="EC" id="2.1.1.-" evidence="3"/>
<dbReference type="InterPro" id="IPR038375">
    <property type="entry name" value="NDUFAF7_sf"/>
</dbReference>
<evidence type="ECO:0000313" key="4">
    <source>
        <dbReference type="Proteomes" id="UP001208938"/>
    </source>
</evidence>
<dbReference type="Proteomes" id="UP001208938">
    <property type="component" value="Unassembled WGS sequence"/>
</dbReference>
<evidence type="ECO:0000256" key="2">
    <source>
        <dbReference type="ARBA" id="ARBA00022679"/>
    </source>
</evidence>
<dbReference type="SUPFAM" id="SSF53335">
    <property type="entry name" value="S-adenosyl-L-methionine-dependent methyltransferases"/>
    <property type="match status" value="1"/>
</dbReference>
<dbReference type="GO" id="GO:0032259">
    <property type="term" value="P:methylation"/>
    <property type="evidence" value="ECO:0007669"/>
    <property type="project" value="UniProtKB-KW"/>
</dbReference>
<dbReference type="Gene3D" id="3.40.50.12710">
    <property type="match status" value="1"/>
</dbReference>